<keyword evidence="2" id="KW-0560">Oxidoreductase</keyword>
<proteinExistence type="inferred from homology"/>
<gene>
    <name evidence="3" type="ORF">GCM10009755_06950</name>
</gene>
<dbReference type="InterPro" id="IPR036291">
    <property type="entry name" value="NAD(P)-bd_dom_sf"/>
</dbReference>
<dbReference type="RefSeq" id="WP_344306996.1">
    <property type="nucleotide sequence ID" value="NZ_BAAANO010000005.1"/>
</dbReference>
<sequence length="258" mass="26529">MSDPVAVITGCAGGIGTALVARFVREGRYVIGVDVAAPEDVAALPAEQQPGTYVQADVSTPAGWETVTAAIEAHGAGLTTLVNCAGIGGRQNLLDTTLEQWDAVLGVNLTGTWLGMKTCHPYLAAVGGGAARDGAPGASIVNFGSIYGQLPPPVEGNTPSSPAYQASKAGIMALSKTAASEWAADGIRVNAVAPGLFRTHLTGTLDPEAYASRLRPIAMRRDGDVNELANVVYFLTTDEASYVTGTTVNVDGGFPLWL</sequence>
<organism evidence="3 4">
    <name type="scientific">Brevibacterium samyangense</name>
    <dbReference type="NCBI Taxonomy" id="366888"/>
    <lineage>
        <taxon>Bacteria</taxon>
        <taxon>Bacillati</taxon>
        <taxon>Actinomycetota</taxon>
        <taxon>Actinomycetes</taxon>
        <taxon>Micrococcales</taxon>
        <taxon>Brevibacteriaceae</taxon>
        <taxon>Brevibacterium</taxon>
    </lineage>
</organism>
<comment type="similarity">
    <text evidence="1">Belongs to the short-chain dehydrogenases/reductases (SDR) family.</text>
</comment>
<dbReference type="Pfam" id="PF13561">
    <property type="entry name" value="adh_short_C2"/>
    <property type="match status" value="1"/>
</dbReference>
<keyword evidence="4" id="KW-1185">Reference proteome</keyword>
<dbReference type="Gene3D" id="3.40.50.720">
    <property type="entry name" value="NAD(P)-binding Rossmann-like Domain"/>
    <property type="match status" value="1"/>
</dbReference>
<evidence type="ECO:0000256" key="1">
    <source>
        <dbReference type="ARBA" id="ARBA00006484"/>
    </source>
</evidence>
<accession>A0ABN2TA51</accession>
<dbReference type="CDD" id="cd05233">
    <property type="entry name" value="SDR_c"/>
    <property type="match status" value="1"/>
</dbReference>
<dbReference type="SUPFAM" id="SSF51735">
    <property type="entry name" value="NAD(P)-binding Rossmann-fold domains"/>
    <property type="match status" value="1"/>
</dbReference>
<dbReference type="EMBL" id="BAAANO010000005">
    <property type="protein sequence ID" value="GAA2001211.1"/>
    <property type="molecule type" value="Genomic_DNA"/>
</dbReference>
<dbReference type="PRINTS" id="PR00081">
    <property type="entry name" value="GDHRDH"/>
</dbReference>
<dbReference type="PANTHER" id="PTHR42760">
    <property type="entry name" value="SHORT-CHAIN DEHYDROGENASES/REDUCTASES FAMILY MEMBER"/>
    <property type="match status" value="1"/>
</dbReference>
<reference evidence="3 4" key="1">
    <citation type="journal article" date="2019" name="Int. J. Syst. Evol. Microbiol.">
        <title>The Global Catalogue of Microorganisms (GCM) 10K type strain sequencing project: providing services to taxonomists for standard genome sequencing and annotation.</title>
        <authorList>
            <consortium name="The Broad Institute Genomics Platform"/>
            <consortium name="The Broad Institute Genome Sequencing Center for Infectious Disease"/>
            <person name="Wu L."/>
            <person name="Ma J."/>
        </authorList>
    </citation>
    <scope>NUCLEOTIDE SEQUENCE [LARGE SCALE GENOMIC DNA]</scope>
    <source>
        <strain evidence="3 4">JCM 14546</strain>
    </source>
</reference>
<evidence type="ECO:0000256" key="2">
    <source>
        <dbReference type="ARBA" id="ARBA00023002"/>
    </source>
</evidence>
<evidence type="ECO:0000313" key="4">
    <source>
        <dbReference type="Proteomes" id="UP001500755"/>
    </source>
</evidence>
<name>A0ABN2TA51_9MICO</name>
<dbReference type="PANTHER" id="PTHR42760:SF133">
    <property type="entry name" value="3-OXOACYL-[ACYL-CARRIER-PROTEIN] REDUCTASE"/>
    <property type="match status" value="1"/>
</dbReference>
<dbReference type="Proteomes" id="UP001500755">
    <property type="component" value="Unassembled WGS sequence"/>
</dbReference>
<protein>
    <submittedName>
        <fullName evidence="3">Glucose 1-dehydrogenase</fullName>
    </submittedName>
</protein>
<evidence type="ECO:0000313" key="3">
    <source>
        <dbReference type="EMBL" id="GAA2001211.1"/>
    </source>
</evidence>
<dbReference type="InterPro" id="IPR002347">
    <property type="entry name" value="SDR_fam"/>
</dbReference>
<comment type="caution">
    <text evidence="3">The sequence shown here is derived from an EMBL/GenBank/DDBJ whole genome shotgun (WGS) entry which is preliminary data.</text>
</comment>
<dbReference type="PRINTS" id="PR00080">
    <property type="entry name" value="SDRFAMILY"/>
</dbReference>